<protein>
    <submittedName>
        <fullName evidence="3">Insertion element protein</fullName>
    </submittedName>
</protein>
<feature type="region of interest" description="Disordered" evidence="1">
    <location>
        <begin position="253"/>
        <end position="273"/>
    </location>
</feature>
<dbReference type="PANTHER" id="PTHR47515:SF1">
    <property type="entry name" value="BLR2054 PROTEIN"/>
    <property type="match status" value="1"/>
</dbReference>
<feature type="domain" description="Integrase catalytic" evidence="2">
    <location>
        <begin position="107"/>
        <end position="268"/>
    </location>
</feature>
<evidence type="ECO:0000256" key="1">
    <source>
        <dbReference type="SAM" id="MobiDB-lite"/>
    </source>
</evidence>
<dbReference type="Pfam" id="PF13683">
    <property type="entry name" value="rve_3"/>
    <property type="match status" value="1"/>
</dbReference>
<keyword evidence="4" id="KW-1185">Reference proteome</keyword>
<dbReference type="SUPFAM" id="SSF53098">
    <property type="entry name" value="Ribonuclease H-like"/>
    <property type="match status" value="1"/>
</dbReference>
<dbReference type="PROSITE" id="PS50994">
    <property type="entry name" value="INTEGRASE"/>
    <property type="match status" value="1"/>
</dbReference>
<accession>A0ABM8CDB9</accession>
<evidence type="ECO:0000313" key="4">
    <source>
        <dbReference type="Proteomes" id="UP001163336"/>
    </source>
</evidence>
<dbReference type="NCBIfam" id="NF033516">
    <property type="entry name" value="transpos_IS3"/>
    <property type="match status" value="1"/>
</dbReference>
<dbReference type="Proteomes" id="UP001163336">
    <property type="component" value="Chromosome"/>
</dbReference>
<sequence>MVTPAARRQALEILKSKGLSERAACRFAGVSRRVANYELKQPTKDQALGSQLIEASSRYPRFGYRRIAVMTGTKVSRVWRLWSKLGLNLPKRRPRKRRCGNDIRIPGSTAPNGVWTYDFVHDQLANGGPLKMLCVLDENTRECLAIEVGKSLRSQDVILTLSRLMRIYGKPAFIRSDNGAEFTATAVMKWLRDQNIGPAYIKPGSPWQNGFVESFNGKLRDECLNREWFVSRQEAKLIIEKWRHFYNNERPHSALGNRTPASVGRERRQEQAA</sequence>
<feature type="compositionally biased region" description="Basic and acidic residues" evidence="1">
    <location>
        <begin position="264"/>
        <end position="273"/>
    </location>
</feature>
<evidence type="ECO:0000259" key="2">
    <source>
        <dbReference type="PROSITE" id="PS50994"/>
    </source>
</evidence>
<dbReference type="InterPro" id="IPR001584">
    <property type="entry name" value="Integrase_cat-core"/>
</dbReference>
<reference evidence="3" key="1">
    <citation type="submission" date="2022-11" db="EMBL/GenBank/DDBJ databases">
        <title>Isolation and characterization of PLA-degrading bacterium Massilia sp. from Antarctic soil.</title>
        <authorList>
            <person name="Sato K."/>
            <person name="Gomez-Fuentes C."/>
            <person name="Ahmad S.A."/>
            <person name="Zulkharnain A."/>
        </authorList>
    </citation>
    <scope>NUCLEOTIDE SEQUENCE</scope>
    <source>
        <strain evidence="3">N-3</strain>
    </source>
</reference>
<organism evidence="3 4">
    <name type="scientific">Massilia varians</name>
    <dbReference type="NCBI Taxonomy" id="457921"/>
    <lineage>
        <taxon>Bacteria</taxon>
        <taxon>Pseudomonadati</taxon>
        <taxon>Pseudomonadota</taxon>
        <taxon>Betaproteobacteria</taxon>
        <taxon>Burkholderiales</taxon>
        <taxon>Oxalobacteraceae</taxon>
        <taxon>Telluria group</taxon>
        <taxon>Massilia</taxon>
    </lineage>
</organism>
<dbReference type="Gene3D" id="3.30.420.10">
    <property type="entry name" value="Ribonuclease H-like superfamily/Ribonuclease H"/>
    <property type="match status" value="1"/>
</dbReference>
<proteinExistence type="predicted"/>
<name>A0ABM8CDB9_9BURK</name>
<dbReference type="EMBL" id="AP026966">
    <property type="protein sequence ID" value="BDT61308.1"/>
    <property type="molecule type" value="Genomic_DNA"/>
</dbReference>
<dbReference type="PANTHER" id="PTHR47515">
    <property type="entry name" value="LOW CALCIUM RESPONSE LOCUS PROTEIN T"/>
    <property type="match status" value="1"/>
</dbReference>
<gene>
    <name evidence="3" type="ORF">MasN3_48020</name>
</gene>
<dbReference type="InterPro" id="IPR048020">
    <property type="entry name" value="Transpos_IS3"/>
</dbReference>
<dbReference type="InterPro" id="IPR012337">
    <property type="entry name" value="RNaseH-like_sf"/>
</dbReference>
<dbReference type="InterPro" id="IPR036397">
    <property type="entry name" value="RNaseH_sf"/>
</dbReference>
<evidence type="ECO:0000313" key="3">
    <source>
        <dbReference type="EMBL" id="BDT61308.1"/>
    </source>
</evidence>